<accession>R0MJ33</accession>
<feature type="chain" id="PRO_5004355221" evidence="1">
    <location>
        <begin position="19"/>
        <end position="413"/>
    </location>
</feature>
<proteinExistence type="predicted"/>
<feature type="signal peptide" evidence="1">
    <location>
        <begin position="1"/>
        <end position="18"/>
    </location>
</feature>
<dbReference type="Proteomes" id="UP000016927">
    <property type="component" value="Unassembled WGS sequence"/>
</dbReference>
<name>R0MJ33_NOSB1</name>
<keyword evidence="1" id="KW-0732">Signal</keyword>
<dbReference type="HOGENOM" id="CLU_776324_0_0_1"/>
<dbReference type="VEuPathDB" id="MicrosporidiaDB:NBO_33g0030"/>
<reference evidence="2 3" key="1">
    <citation type="journal article" date="2013" name="BMC Genomics">
        <title>Comparative genomics of parasitic silkworm microsporidia reveal an association between genome expansion and host adaptation.</title>
        <authorList>
            <person name="Pan G."/>
            <person name="Xu J."/>
            <person name="Li T."/>
            <person name="Xia Q."/>
            <person name="Liu S.L."/>
            <person name="Zhang G."/>
            <person name="Li S."/>
            <person name="Li C."/>
            <person name="Liu H."/>
            <person name="Yang L."/>
            <person name="Liu T."/>
            <person name="Zhang X."/>
            <person name="Wu Z."/>
            <person name="Fan W."/>
            <person name="Dang X."/>
            <person name="Xiang H."/>
            <person name="Tao M."/>
            <person name="Li Y."/>
            <person name="Hu J."/>
            <person name="Li Z."/>
            <person name="Lin L."/>
            <person name="Luo J."/>
            <person name="Geng L."/>
            <person name="Wang L."/>
            <person name="Long M."/>
            <person name="Wan Y."/>
            <person name="He N."/>
            <person name="Zhang Z."/>
            <person name="Lu C."/>
            <person name="Keeling P.J."/>
            <person name="Wang J."/>
            <person name="Xiang Z."/>
            <person name="Zhou Z."/>
        </authorList>
    </citation>
    <scope>NUCLEOTIDE SEQUENCE [LARGE SCALE GENOMIC DNA]</scope>
    <source>
        <strain evidence="3">CQ1 / CVCC 102059</strain>
    </source>
</reference>
<evidence type="ECO:0000313" key="3">
    <source>
        <dbReference type="Proteomes" id="UP000016927"/>
    </source>
</evidence>
<sequence length="413" mass="47992">MFNVSIFYFLMLATATISRDNKRDQNDKKQSVAKRTKYQVEIELKDDSSDSLCSNFNRNVDEFAHFIEGDSTMQKMSPMDVIQSETADLEENISPPDFKEVKTVFEEVLIEFNKSLENEQTIKKETLILEDSSSSVEFVEDNDVNGSKQDKIKDKCVDFEKEVIILGDSSSSVEIMQNSNDNLALLTIGAVQNSSEGLGLSQEEVNKIHRAYYEQIFENKEECSSKEHMINTPIESYHDQFLQTNSRLCNLEKINNLQDRTILTKNLDFRDVQEPIEEFINNLLINFENNNYTQDQQCMFKGYNTEKKISHNPDNEIIADELREIQEHFFQNFNEEMNQEHLVSENGINQSITNDELVCETIDENVRKIRELLDQITDEKIDQQQDSSFHEMEEKAFDKSLDMAEEIFGLRST</sequence>
<evidence type="ECO:0000256" key="1">
    <source>
        <dbReference type="SAM" id="SignalP"/>
    </source>
</evidence>
<organism evidence="2 3">
    <name type="scientific">Nosema bombycis (strain CQ1 / CVCC 102059)</name>
    <name type="common">Microsporidian parasite</name>
    <name type="synonym">Pebrine of silkworm</name>
    <dbReference type="NCBI Taxonomy" id="578461"/>
    <lineage>
        <taxon>Eukaryota</taxon>
        <taxon>Fungi</taxon>
        <taxon>Fungi incertae sedis</taxon>
        <taxon>Microsporidia</taxon>
        <taxon>Nosematidae</taxon>
        <taxon>Nosema</taxon>
    </lineage>
</organism>
<dbReference type="AlphaFoldDB" id="R0MJ33"/>
<evidence type="ECO:0000313" key="2">
    <source>
        <dbReference type="EMBL" id="EOB14225.1"/>
    </source>
</evidence>
<gene>
    <name evidence="2" type="ORF">NBO_33g0030</name>
</gene>
<protein>
    <submittedName>
        <fullName evidence="2">Uncharacterized protein</fullName>
    </submittedName>
</protein>
<dbReference type="EMBL" id="KB908941">
    <property type="protein sequence ID" value="EOB14225.1"/>
    <property type="molecule type" value="Genomic_DNA"/>
</dbReference>
<keyword evidence="3" id="KW-1185">Reference proteome</keyword>